<keyword evidence="4 5" id="KW-0274">FAD</keyword>
<evidence type="ECO:0000259" key="6">
    <source>
        <dbReference type="Pfam" id="PF00441"/>
    </source>
</evidence>
<dbReference type="PIRSF" id="PIRSF016578">
    <property type="entry name" value="HsaA"/>
    <property type="match status" value="1"/>
</dbReference>
<evidence type="ECO:0000313" key="12">
    <source>
        <dbReference type="Proteomes" id="UP001431572"/>
    </source>
</evidence>
<gene>
    <name evidence="9" type="ORF">HXX08_12660</name>
    <name evidence="10" type="ORF">OZ401_001878</name>
</gene>
<evidence type="ECO:0000259" key="8">
    <source>
        <dbReference type="Pfam" id="PF02771"/>
    </source>
</evidence>
<dbReference type="AlphaFoldDB" id="A0A8T7M3S4"/>
<dbReference type="RefSeq" id="WP_341467973.1">
    <property type="nucleotide sequence ID" value="NZ_CP128399.1"/>
</dbReference>
<dbReference type="InterPro" id="IPR006091">
    <property type="entry name" value="Acyl-CoA_Oxase/DH_mid-dom"/>
</dbReference>
<dbReference type="InterPro" id="IPR009100">
    <property type="entry name" value="AcylCoA_DH/oxidase_NM_dom_sf"/>
</dbReference>
<evidence type="ECO:0000256" key="3">
    <source>
        <dbReference type="ARBA" id="ARBA00022630"/>
    </source>
</evidence>
<reference evidence="9 11" key="1">
    <citation type="submission" date="2020-06" db="EMBL/GenBank/DDBJ databases">
        <title>Anoxygenic phototrophic Chloroflexota member uses a Type I reaction center.</title>
        <authorList>
            <person name="Tsuji J.M."/>
            <person name="Shaw N.A."/>
            <person name="Nagashima S."/>
            <person name="Venkiteswaran J."/>
            <person name="Schiff S.L."/>
            <person name="Hanada S."/>
            <person name="Tank M."/>
            <person name="Neufeld J.D."/>
        </authorList>
    </citation>
    <scope>NUCLEOTIDE SEQUENCE [LARGE SCALE GENOMIC DNA]</scope>
    <source>
        <strain evidence="9">L227-S17</strain>
    </source>
</reference>
<dbReference type="Proteomes" id="UP000521676">
    <property type="component" value="Unassembled WGS sequence"/>
</dbReference>
<dbReference type="GO" id="GO:0003995">
    <property type="term" value="F:acyl-CoA dehydrogenase activity"/>
    <property type="evidence" value="ECO:0007669"/>
    <property type="project" value="TreeGrafter"/>
</dbReference>
<dbReference type="GO" id="GO:0050660">
    <property type="term" value="F:flavin adenine dinucleotide binding"/>
    <property type="evidence" value="ECO:0007669"/>
    <property type="project" value="InterPro"/>
</dbReference>
<dbReference type="Gene3D" id="1.10.540.10">
    <property type="entry name" value="Acyl-CoA dehydrogenase/oxidase, N-terminal domain"/>
    <property type="match status" value="1"/>
</dbReference>
<dbReference type="InterPro" id="IPR046373">
    <property type="entry name" value="Acyl-CoA_Oxase/DH_mid-dom_sf"/>
</dbReference>
<dbReference type="PANTHER" id="PTHR43884">
    <property type="entry name" value="ACYL-COA DEHYDROGENASE"/>
    <property type="match status" value="1"/>
</dbReference>
<evidence type="ECO:0000256" key="1">
    <source>
        <dbReference type="ARBA" id="ARBA00001974"/>
    </source>
</evidence>
<reference evidence="10" key="2">
    <citation type="journal article" date="2024" name="Nature">
        <title>Anoxygenic phototroph of the Chloroflexota uses a type I reaction centre.</title>
        <authorList>
            <person name="Tsuji J.M."/>
            <person name="Shaw N.A."/>
            <person name="Nagashima S."/>
            <person name="Venkiteswaran J.J."/>
            <person name="Schiff S.L."/>
            <person name="Watanabe T."/>
            <person name="Fukui M."/>
            <person name="Hanada S."/>
            <person name="Tank M."/>
            <person name="Neufeld J.D."/>
        </authorList>
    </citation>
    <scope>NUCLEOTIDE SEQUENCE</scope>
    <source>
        <strain evidence="10">L227-S17</strain>
    </source>
</reference>
<proteinExistence type="inferred from homology"/>
<evidence type="ECO:0000256" key="5">
    <source>
        <dbReference type="RuleBase" id="RU362125"/>
    </source>
</evidence>
<name>A0A8T7M3S4_9CHLR</name>
<dbReference type="FunFam" id="1.20.140.10:FF:000004">
    <property type="entry name" value="Acyl-CoA dehydrogenase FadE25"/>
    <property type="match status" value="1"/>
</dbReference>
<feature type="domain" description="Acyl-CoA dehydrogenase/oxidase N-terminal" evidence="8">
    <location>
        <begin position="7"/>
        <end position="116"/>
    </location>
</feature>
<sequence>MISFAPTEEQQAVIDTIRRFSRDKVSRARHDADENNAFTPALVQEGWRLGIVGGWLPEEFGGLGEPHSAISAAIYAEELAYGDLALALQVLAPALFGLPVFKFGSDAQKARWLPLLGEDKQPALTAAFTENGWSFDPNSMKTTARREGDEYILDGVKVRVANAEGADAILVYANENGATQAFIIEKGTEGLQISQRESLMGLRALPTYSVTLKGCRVPATARLGEDSGCDICHLLNVSRVTVAGLGVGVARIALEHALEYAKQRQAFGKFIAQFQSIAFMLAEMQMEVDSARLMTWEAAWNLDKGNEATRECVLGLNYANDTVMTVADRAVQIWGGHGYIRENPVEQLLRNARAFASLTGAAML</sequence>
<feature type="domain" description="Acyl-CoA oxidase/dehydrogenase middle" evidence="7">
    <location>
        <begin position="126"/>
        <end position="214"/>
    </location>
</feature>
<dbReference type="SUPFAM" id="SSF47203">
    <property type="entry name" value="Acyl-CoA dehydrogenase C-terminal domain-like"/>
    <property type="match status" value="1"/>
</dbReference>
<dbReference type="PANTHER" id="PTHR43884:SF12">
    <property type="entry name" value="ISOVALERYL-COA DEHYDROGENASE, MITOCHONDRIAL-RELATED"/>
    <property type="match status" value="1"/>
</dbReference>
<dbReference type="SUPFAM" id="SSF56645">
    <property type="entry name" value="Acyl-CoA dehydrogenase NM domain-like"/>
    <property type="match status" value="1"/>
</dbReference>
<dbReference type="EMBL" id="JACATZ010000001">
    <property type="protein sequence ID" value="NWJ46723.1"/>
    <property type="molecule type" value="Genomic_DNA"/>
</dbReference>
<evidence type="ECO:0000256" key="4">
    <source>
        <dbReference type="ARBA" id="ARBA00022827"/>
    </source>
</evidence>
<keyword evidence="3 5" id="KW-0285">Flavoprotein</keyword>
<dbReference type="EMBL" id="CP128399">
    <property type="protein sequence ID" value="WJW66094.1"/>
    <property type="molecule type" value="Genomic_DNA"/>
</dbReference>
<evidence type="ECO:0000259" key="7">
    <source>
        <dbReference type="Pfam" id="PF02770"/>
    </source>
</evidence>
<dbReference type="InterPro" id="IPR037069">
    <property type="entry name" value="AcylCoA_DH/ox_N_sf"/>
</dbReference>
<keyword evidence="12" id="KW-1185">Reference proteome</keyword>
<dbReference type="Gene3D" id="2.40.110.10">
    <property type="entry name" value="Butyryl-CoA Dehydrogenase, subunit A, domain 2"/>
    <property type="match status" value="1"/>
</dbReference>
<dbReference type="InterPro" id="IPR013786">
    <property type="entry name" value="AcylCoA_DH/ox_N"/>
</dbReference>
<evidence type="ECO:0000313" key="9">
    <source>
        <dbReference type="EMBL" id="NWJ46723.1"/>
    </source>
</evidence>
<feature type="domain" description="Acyl-CoA dehydrogenase/oxidase C-terminal" evidence="6">
    <location>
        <begin position="234"/>
        <end position="361"/>
    </location>
</feature>
<organism evidence="9 11">
    <name type="scientific">Candidatus Chlorohelix allophototropha</name>
    <dbReference type="NCBI Taxonomy" id="3003348"/>
    <lineage>
        <taxon>Bacteria</taxon>
        <taxon>Bacillati</taxon>
        <taxon>Chloroflexota</taxon>
        <taxon>Chloroflexia</taxon>
        <taxon>Candidatus Chloroheliales</taxon>
        <taxon>Candidatus Chloroheliaceae</taxon>
        <taxon>Candidatus Chlorohelix</taxon>
    </lineage>
</organism>
<comment type="similarity">
    <text evidence="2 5">Belongs to the acyl-CoA dehydrogenase family.</text>
</comment>
<evidence type="ECO:0000313" key="10">
    <source>
        <dbReference type="EMBL" id="WJW66094.1"/>
    </source>
</evidence>
<dbReference type="Proteomes" id="UP001431572">
    <property type="component" value="Chromosome 1"/>
</dbReference>
<evidence type="ECO:0000256" key="2">
    <source>
        <dbReference type="ARBA" id="ARBA00009347"/>
    </source>
</evidence>
<dbReference type="Gene3D" id="1.20.140.10">
    <property type="entry name" value="Butyryl-CoA Dehydrogenase, subunit A, domain 3"/>
    <property type="match status" value="1"/>
</dbReference>
<comment type="cofactor">
    <cofactor evidence="1 5">
        <name>FAD</name>
        <dbReference type="ChEBI" id="CHEBI:57692"/>
    </cofactor>
</comment>
<dbReference type="Pfam" id="PF02770">
    <property type="entry name" value="Acyl-CoA_dh_M"/>
    <property type="match status" value="1"/>
</dbReference>
<accession>A0A8T7M3S4</accession>
<dbReference type="Pfam" id="PF02771">
    <property type="entry name" value="Acyl-CoA_dh_N"/>
    <property type="match status" value="1"/>
</dbReference>
<keyword evidence="5" id="KW-0560">Oxidoreductase</keyword>
<evidence type="ECO:0000313" key="11">
    <source>
        <dbReference type="Proteomes" id="UP000521676"/>
    </source>
</evidence>
<dbReference type="InterPro" id="IPR036250">
    <property type="entry name" value="AcylCo_DH-like_C"/>
</dbReference>
<dbReference type="InterPro" id="IPR009075">
    <property type="entry name" value="AcylCo_DH/oxidase_C"/>
</dbReference>
<dbReference type="Pfam" id="PF00441">
    <property type="entry name" value="Acyl-CoA_dh_1"/>
    <property type="match status" value="1"/>
</dbReference>
<protein>
    <submittedName>
        <fullName evidence="9">Acyl-CoA dehydrogenase family protein</fullName>
    </submittedName>
</protein>